<evidence type="ECO:0000313" key="3">
    <source>
        <dbReference type="Proteomes" id="UP000094056"/>
    </source>
</evidence>
<gene>
    <name evidence="2" type="ORF">SCARUB_05055</name>
</gene>
<dbReference type="EMBL" id="MAYW01000355">
    <property type="protein sequence ID" value="ODS29845.1"/>
    <property type="molecule type" value="Genomic_DNA"/>
</dbReference>
<organism evidence="2 3">
    <name type="scientific">Candidatus Scalindua rubra</name>
    <dbReference type="NCBI Taxonomy" id="1872076"/>
    <lineage>
        <taxon>Bacteria</taxon>
        <taxon>Pseudomonadati</taxon>
        <taxon>Planctomycetota</taxon>
        <taxon>Candidatus Brocadiia</taxon>
        <taxon>Candidatus Brocadiales</taxon>
        <taxon>Candidatus Scalinduaceae</taxon>
        <taxon>Candidatus Scalindua</taxon>
    </lineage>
</organism>
<evidence type="ECO:0000313" key="2">
    <source>
        <dbReference type="EMBL" id="ODS29845.1"/>
    </source>
</evidence>
<proteinExistence type="predicted"/>
<reference evidence="2 3" key="1">
    <citation type="submission" date="2016-07" db="EMBL/GenBank/DDBJ databases">
        <title>Draft genome of Scalindua rubra, obtained from a brine-seawater interface in the Red Sea, sheds light on salt adaptation in anammox bacteria.</title>
        <authorList>
            <person name="Speth D.R."/>
            <person name="Lagkouvardos I."/>
            <person name="Wang Y."/>
            <person name="Qian P.-Y."/>
            <person name="Dutilh B.E."/>
            <person name="Jetten M.S."/>
        </authorList>
    </citation>
    <scope>NUCLEOTIDE SEQUENCE [LARGE SCALE GENOMIC DNA]</scope>
    <source>
        <strain evidence="2">BSI-1</strain>
    </source>
</reference>
<name>A0A1E3X2K6_9BACT</name>
<dbReference type="Proteomes" id="UP000094056">
    <property type="component" value="Unassembled WGS sequence"/>
</dbReference>
<evidence type="ECO:0000256" key="1">
    <source>
        <dbReference type="SAM" id="MobiDB-lite"/>
    </source>
</evidence>
<feature type="region of interest" description="Disordered" evidence="1">
    <location>
        <begin position="91"/>
        <end position="114"/>
    </location>
</feature>
<protein>
    <submittedName>
        <fullName evidence="2">Uncharacterized protein</fullName>
    </submittedName>
</protein>
<feature type="compositionally biased region" description="Basic and acidic residues" evidence="1">
    <location>
        <begin position="91"/>
        <end position="106"/>
    </location>
</feature>
<sequence length="114" mass="13156">MEFIGKLPNNVIKDVLKKLGALLSFSRYPNPIMPFNLEQDTKLIITVLPKYADEEREEWMLLSKKGLEKAYGTDEPEYSADLIKEANLDYEGRTKPMTEKASRPFELRSNTSKK</sequence>
<comment type="caution">
    <text evidence="2">The sequence shown here is derived from an EMBL/GenBank/DDBJ whole genome shotgun (WGS) entry which is preliminary data.</text>
</comment>
<accession>A0A1E3X2K6</accession>
<dbReference type="AlphaFoldDB" id="A0A1E3X2K6"/>